<keyword evidence="8" id="KW-0732">Signal</keyword>
<feature type="active site" description="Charge relay system" evidence="5">
    <location>
        <position position="129"/>
    </location>
</feature>
<feature type="active site" description="Charge relay system" evidence="5">
    <location>
        <position position="321"/>
    </location>
</feature>
<sequence length="470" mass="47232">MPPGEKAMRAIGLVAAGVLLASSCPALPASAAVPATAAAGPMTEPTPKSSPTKKPSTKPTSKPSAKPSAKTSPTPSTSAPPPVSQAPVTCDLPRGYRGAIKEPWAQKRLAFQRVWGLTRGQGVKVAVVDSGVDTGHTMLDGRVVDYTDLTGTGRKDCAGHGTGVAALIAGRDLAAQGIPLTGVAPAARLVIVKQQNADRDDNGGERLPSAIRKATDAGAQVINVSIAAAPSAALEQAVRYAQDHDAVVVAAAGNATKDDGNDGPAYPASYPGVISVASLGEDGHRIESSGLQSRVDVGAPGKDLTIPWPGGGYNPQAEGTSFAAAYVSGVVALVRASHPALHQDQVVRRVLSTADGNVGDGTGRGMVNPTQAVTAIVPGEDTLGAATAQPALHPAKLAAPSHPDAHTTDVATGVAAGAVGLAALAALCGIVVPMGKRRGWRPGRVVLGDREEDEEPIVTGTEGGTIGAHH</sequence>
<feature type="region of interest" description="Disordered" evidence="6">
    <location>
        <begin position="34"/>
        <end position="90"/>
    </location>
</feature>
<feature type="signal peptide" evidence="8">
    <location>
        <begin position="1"/>
        <end position="31"/>
    </location>
</feature>
<feature type="chain" id="PRO_5026647565" evidence="8">
    <location>
        <begin position="32"/>
        <end position="470"/>
    </location>
</feature>
<dbReference type="PROSITE" id="PS51257">
    <property type="entry name" value="PROKAR_LIPOPROTEIN"/>
    <property type="match status" value="1"/>
</dbReference>
<comment type="caution">
    <text evidence="10">The sequence shown here is derived from an EMBL/GenBank/DDBJ whole genome shotgun (WGS) entry which is preliminary data.</text>
</comment>
<keyword evidence="2 5" id="KW-0645">Protease</keyword>
<keyword evidence="7" id="KW-0812">Transmembrane</keyword>
<comment type="similarity">
    <text evidence="1 5">Belongs to the peptidase S8 family.</text>
</comment>
<feature type="compositionally biased region" description="Low complexity" evidence="6">
    <location>
        <begin position="34"/>
        <end position="77"/>
    </location>
</feature>
<dbReference type="GO" id="GO:0004252">
    <property type="term" value="F:serine-type endopeptidase activity"/>
    <property type="evidence" value="ECO:0007669"/>
    <property type="project" value="UniProtKB-UniRule"/>
</dbReference>
<evidence type="ECO:0000256" key="2">
    <source>
        <dbReference type="ARBA" id="ARBA00022670"/>
    </source>
</evidence>
<dbReference type="PANTHER" id="PTHR43806">
    <property type="entry name" value="PEPTIDASE S8"/>
    <property type="match status" value="1"/>
</dbReference>
<reference evidence="10 11" key="1">
    <citation type="submission" date="2019-09" db="EMBL/GenBank/DDBJ databases">
        <title>Actinomadura physcomitrii sp. nov., a novel actinomycete isolated from moss [Physcomitrium sphaericum (Ludw) Fuernr].</title>
        <authorList>
            <person name="Liu C."/>
            <person name="Zhuang X."/>
        </authorList>
    </citation>
    <scope>NUCLEOTIDE SEQUENCE [LARGE SCALE GENOMIC DNA]</scope>
    <source>
        <strain evidence="10 11">CYP1-1B</strain>
    </source>
</reference>
<dbReference type="InterPro" id="IPR036852">
    <property type="entry name" value="Peptidase_S8/S53_dom_sf"/>
</dbReference>
<dbReference type="EMBL" id="WBMR01000033">
    <property type="protein sequence ID" value="KAB2382244.1"/>
    <property type="molecule type" value="Genomic_DNA"/>
</dbReference>
<dbReference type="OrthoDB" id="3530033at2"/>
<dbReference type="Proteomes" id="UP000483004">
    <property type="component" value="Unassembled WGS sequence"/>
</dbReference>
<dbReference type="PANTHER" id="PTHR43806:SF11">
    <property type="entry name" value="CEREVISIN-RELATED"/>
    <property type="match status" value="1"/>
</dbReference>
<dbReference type="InterPro" id="IPR000209">
    <property type="entry name" value="Peptidase_S8/S53_dom"/>
</dbReference>
<evidence type="ECO:0000313" key="10">
    <source>
        <dbReference type="EMBL" id="KAB2382244.1"/>
    </source>
</evidence>
<dbReference type="PRINTS" id="PR00723">
    <property type="entry name" value="SUBTILISIN"/>
</dbReference>
<dbReference type="SUPFAM" id="SSF52743">
    <property type="entry name" value="Subtilisin-like"/>
    <property type="match status" value="1"/>
</dbReference>
<keyword evidence="7" id="KW-1133">Transmembrane helix</keyword>
<gene>
    <name evidence="10" type="ORF">F9B16_14700</name>
</gene>
<dbReference type="InterPro" id="IPR023827">
    <property type="entry name" value="Peptidase_S8_Asp-AS"/>
</dbReference>
<dbReference type="Gene3D" id="3.40.50.200">
    <property type="entry name" value="Peptidase S8/S53 domain"/>
    <property type="match status" value="1"/>
</dbReference>
<dbReference type="Pfam" id="PF00082">
    <property type="entry name" value="Peptidase_S8"/>
    <property type="match status" value="1"/>
</dbReference>
<evidence type="ECO:0000259" key="9">
    <source>
        <dbReference type="Pfam" id="PF00082"/>
    </source>
</evidence>
<evidence type="ECO:0000256" key="7">
    <source>
        <dbReference type="SAM" id="Phobius"/>
    </source>
</evidence>
<proteinExistence type="inferred from homology"/>
<dbReference type="RefSeq" id="WP_151540613.1">
    <property type="nucleotide sequence ID" value="NZ_WBMR01000033.1"/>
</dbReference>
<keyword evidence="7" id="KW-0472">Membrane</keyword>
<keyword evidence="3 5" id="KW-0378">Hydrolase</keyword>
<evidence type="ECO:0000313" key="11">
    <source>
        <dbReference type="Proteomes" id="UP000483004"/>
    </source>
</evidence>
<dbReference type="PROSITE" id="PS51892">
    <property type="entry name" value="SUBTILASE"/>
    <property type="match status" value="1"/>
</dbReference>
<dbReference type="GO" id="GO:0006508">
    <property type="term" value="P:proteolysis"/>
    <property type="evidence" value="ECO:0007669"/>
    <property type="project" value="UniProtKB-KW"/>
</dbReference>
<feature type="transmembrane region" description="Helical" evidence="7">
    <location>
        <begin position="410"/>
        <end position="432"/>
    </location>
</feature>
<evidence type="ECO:0000256" key="4">
    <source>
        <dbReference type="ARBA" id="ARBA00022825"/>
    </source>
</evidence>
<dbReference type="AlphaFoldDB" id="A0A6L3VXR8"/>
<dbReference type="InterPro" id="IPR015500">
    <property type="entry name" value="Peptidase_S8_subtilisin-rel"/>
</dbReference>
<dbReference type="InterPro" id="IPR050131">
    <property type="entry name" value="Peptidase_S8_subtilisin-like"/>
</dbReference>
<evidence type="ECO:0000256" key="5">
    <source>
        <dbReference type="PROSITE-ProRule" id="PRU01240"/>
    </source>
</evidence>
<evidence type="ECO:0000256" key="3">
    <source>
        <dbReference type="ARBA" id="ARBA00022801"/>
    </source>
</evidence>
<evidence type="ECO:0000256" key="6">
    <source>
        <dbReference type="SAM" id="MobiDB-lite"/>
    </source>
</evidence>
<protein>
    <submittedName>
        <fullName evidence="10">S8 family serine peptidase</fullName>
    </submittedName>
</protein>
<feature type="domain" description="Peptidase S8/S53" evidence="9">
    <location>
        <begin position="120"/>
        <end position="356"/>
    </location>
</feature>
<name>A0A6L3VXR8_9ACTN</name>
<feature type="active site" description="Charge relay system" evidence="5">
    <location>
        <position position="160"/>
    </location>
</feature>
<evidence type="ECO:0000256" key="8">
    <source>
        <dbReference type="SAM" id="SignalP"/>
    </source>
</evidence>
<accession>A0A6L3VXR8</accession>
<keyword evidence="11" id="KW-1185">Reference proteome</keyword>
<organism evidence="10 11">
    <name type="scientific">Actinomadura montaniterrae</name>
    <dbReference type="NCBI Taxonomy" id="1803903"/>
    <lineage>
        <taxon>Bacteria</taxon>
        <taxon>Bacillati</taxon>
        <taxon>Actinomycetota</taxon>
        <taxon>Actinomycetes</taxon>
        <taxon>Streptosporangiales</taxon>
        <taxon>Thermomonosporaceae</taxon>
        <taxon>Actinomadura</taxon>
    </lineage>
</organism>
<evidence type="ECO:0000256" key="1">
    <source>
        <dbReference type="ARBA" id="ARBA00011073"/>
    </source>
</evidence>
<dbReference type="PROSITE" id="PS00136">
    <property type="entry name" value="SUBTILASE_ASP"/>
    <property type="match status" value="1"/>
</dbReference>
<keyword evidence="4 5" id="KW-0720">Serine protease</keyword>